<comment type="caution">
    <text evidence="1">The sequence shown here is derived from an EMBL/GenBank/DDBJ whole genome shotgun (WGS) entry which is preliminary data.</text>
</comment>
<organism evidence="1 2">
    <name type="scientific">Piscinibacter koreensis</name>
    <dbReference type="NCBI Taxonomy" id="2742824"/>
    <lineage>
        <taxon>Bacteria</taxon>
        <taxon>Pseudomonadati</taxon>
        <taxon>Pseudomonadota</taxon>
        <taxon>Betaproteobacteria</taxon>
        <taxon>Burkholderiales</taxon>
        <taxon>Sphaerotilaceae</taxon>
        <taxon>Piscinibacter</taxon>
    </lineage>
</organism>
<gene>
    <name evidence="1" type="ORF">HQN59_20565</name>
</gene>
<dbReference type="AlphaFoldDB" id="A0A7Y6NRU8"/>
<accession>A0A7Y6NRU8</accession>
<proteinExistence type="predicted"/>
<evidence type="ECO:0000313" key="1">
    <source>
        <dbReference type="EMBL" id="NUZ08156.1"/>
    </source>
</evidence>
<name>A0A7Y6NRU8_9BURK</name>
<sequence>MNWLARFRKRPARETLLNDGLALAMDWGDRWLAPIQERLRVQHPWLTPDALDELDAVCQAAMRFGHETAYRLAAENAKQVDAGAFTASLRARFGWVDDANAERLLRQSVYYLWKAGGPPRDAGAS</sequence>
<keyword evidence="2" id="KW-1185">Reference proteome</keyword>
<dbReference type="Proteomes" id="UP000529637">
    <property type="component" value="Unassembled WGS sequence"/>
</dbReference>
<evidence type="ECO:0000313" key="2">
    <source>
        <dbReference type="Proteomes" id="UP000529637"/>
    </source>
</evidence>
<reference evidence="1 2" key="1">
    <citation type="submission" date="2020-06" db="EMBL/GenBank/DDBJ databases">
        <title>Schlegella sp. ID0723 isolated from air conditioner.</title>
        <authorList>
            <person name="Kim D.Y."/>
            <person name="Kim D.-U."/>
        </authorList>
    </citation>
    <scope>NUCLEOTIDE SEQUENCE [LARGE SCALE GENOMIC DNA]</scope>
    <source>
        <strain evidence="1 2">ID0723</strain>
    </source>
</reference>
<dbReference type="RefSeq" id="WP_176070994.1">
    <property type="nucleotide sequence ID" value="NZ_JABWMJ010000011.1"/>
</dbReference>
<protein>
    <submittedName>
        <fullName evidence="1">Uncharacterized protein</fullName>
    </submittedName>
</protein>
<dbReference type="EMBL" id="JABWMJ010000011">
    <property type="protein sequence ID" value="NUZ08156.1"/>
    <property type="molecule type" value="Genomic_DNA"/>
</dbReference>